<reference evidence="2" key="1">
    <citation type="journal article" date="2015" name="Nature">
        <title>Complex archaea that bridge the gap between prokaryotes and eukaryotes.</title>
        <authorList>
            <person name="Spang A."/>
            <person name="Saw J.H."/>
            <person name="Jorgensen S.L."/>
            <person name="Zaremba-Niedzwiedzka K."/>
            <person name="Martijn J."/>
            <person name="Lind A.E."/>
            <person name="van Eijk R."/>
            <person name="Schleper C."/>
            <person name="Guy L."/>
            <person name="Ettema T.J."/>
        </authorList>
    </citation>
    <scope>NUCLEOTIDE SEQUENCE</scope>
</reference>
<feature type="compositionally biased region" description="Pro residues" evidence="1">
    <location>
        <begin position="1"/>
        <end position="11"/>
    </location>
</feature>
<gene>
    <name evidence="2" type="ORF">LCGC14_1007630</name>
</gene>
<evidence type="ECO:0000313" key="2">
    <source>
        <dbReference type="EMBL" id="KKN13330.1"/>
    </source>
</evidence>
<dbReference type="EMBL" id="LAZR01003933">
    <property type="protein sequence ID" value="KKN13330.1"/>
    <property type="molecule type" value="Genomic_DNA"/>
</dbReference>
<proteinExistence type="predicted"/>
<name>A0A0F9N1D0_9ZZZZ</name>
<dbReference type="AlphaFoldDB" id="A0A0F9N1D0"/>
<comment type="caution">
    <text evidence="2">The sequence shown here is derived from an EMBL/GenBank/DDBJ whole genome shotgun (WGS) entry which is preliminary data.</text>
</comment>
<evidence type="ECO:0000256" key="1">
    <source>
        <dbReference type="SAM" id="MobiDB-lite"/>
    </source>
</evidence>
<sequence>MKPTPGGPPSGPLESDYKNPVGVTPDILSNHINQIGKNSGGIKELATKVDELVDIIKSCPHCLKKLEE</sequence>
<protein>
    <submittedName>
        <fullName evidence="2">Uncharacterized protein</fullName>
    </submittedName>
</protein>
<feature type="region of interest" description="Disordered" evidence="1">
    <location>
        <begin position="1"/>
        <end position="22"/>
    </location>
</feature>
<organism evidence="2">
    <name type="scientific">marine sediment metagenome</name>
    <dbReference type="NCBI Taxonomy" id="412755"/>
    <lineage>
        <taxon>unclassified sequences</taxon>
        <taxon>metagenomes</taxon>
        <taxon>ecological metagenomes</taxon>
    </lineage>
</organism>
<accession>A0A0F9N1D0</accession>